<keyword evidence="2" id="KW-1185">Reference proteome</keyword>
<name>A0ABD2NE17_9CUCU</name>
<comment type="caution">
    <text evidence="1">The sequence shown here is derived from an EMBL/GenBank/DDBJ whole genome shotgun (WGS) entry which is preliminary data.</text>
</comment>
<proteinExistence type="predicted"/>
<accession>A0ABD2NE17</accession>
<gene>
    <name evidence="1" type="ORF">HHI36_012202</name>
</gene>
<organism evidence="1 2">
    <name type="scientific">Cryptolaemus montrouzieri</name>
    <dbReference type="NCBI Taxonomy" id="559131"/>
    <lineage>
        <taxon>Eukaryota</taxon>
        <taxon>Metazoa</taxon>
        <taxon>Ecdysozoa</taxon>
        <taxon>Arthropoda</taxon>
        <taxon>Hexapoda</taxon>
        <taxon>Insecta</taxon>
        <taxon>Pterygota</taxon>
        <taxon>Neoptera</taxon>
        <taxon>Endopterygota</taxon>
        <taxon>Coleoptera</taxon>
        <taxon>Polyphaga</taxon>
        <taxon>Cucujiformia</taxon>
        <taxon>Coccinelloidea</taxon>
        <taxon>Coccinellidae</taxon>
        <taxon>Scymninae</taxon>
        <taxon>Scymnini</taxon>
        <taxon>Cryptolaemus</taxon>
    </lineage>
</organism>
<evidence type="ECO:0000313" key="1">
    <source>
        <dbReference type="EMBL" id="KAL3276839.1"/>
    </source>
</evidence>
<sequence length="76" mass="8537">MAQSSRHTNVKQASLKTSESVCILGIHLDHILSWESHVDVLCKHMVSYTYAIRTLAFSVSTNADLLSYHSYVEAKL</sequence>
<protein>
    <submittedName>
        <fullName evidence="1">Uncharacterized protein</fullName>
    </submittedName>
</protein>
<reference evidence="1 2" key="1">
    <citation type="journal article" date="2021" name="BMC Biol.">
        <title>Horizontally acquired antibacterial genes associated with adaptive radiation of ladybird beetles.</title>
        <authorList>
            <person name="Li H.S."/>
            <person name="Tang X.F."/>
            <person name="Huang Y.H."/>
            <person name="Xu Z.Y."/>
            <person name="Chen M.L."/>
            <person name="Du X.Y."/>
            <person name="Qiu B.Y."/>
            <person name="Chen P.T."/>
            <person name="Zhang W."/>
            <person name="Slipinski A."/>
            <person name="Escalona H.E."/>
            <person name="Waterhouse R.M."/>
            <person name="Zwick A."/>
            <person name="Pang H."/>
        </authorList>
    </citation>
    <scope>NUCLEOTIDE SEQUENCE [LARGE SCALE GENOMIC DNA]</scope>
    <source>
        <strain evidence="1">SYSU2018</strain>
    </source>
</reference>
<evidence type="ECO:0000313" key="2">
    <source>
        <dbReference type="Proteomes" id="UP001516400"/>
    </source>
</evidence>
<dbReference type="EMBL" id="JABFTP020000103">
    <property type="protein sequence ID" value="KAL3276839.1"/>
    <property type="molecule type" value="Genomic_DNA"/>
</dbReference>
<feature type="non-terminal residue" evidence="1">
    <location>
        <position position="76"/>
    </location>
</feature>
<dbReference type="Proteomes" id="UP001516400">
    <property type="component" value="Unassembled WGS sequence"/>
</dbReference>
<dbReference type="AlphaFoldDB" id="A0ABD2NE17"/>